<dbReference type="PRINTS" id="PR00111">
    <property type="entry name" value="ABHYDROLASE"/>
</dbReference>
<reference evidence="2 3" key="1">
    <citation type="submission" date="2023-07" db="EMBL/GenBank/DDBJ databases">
        <title>Sequencing the genomes of 1000 actinobacteria strains.</title>
        <authorList>
            <person name="Klenk H.-P."/>
        </authorList>
    </citation>
    <scope>NUCLEOTIDE SEQUENCE [LARGE SCALE GENOMIC DNA]</scope>
    <source>
        <strain evidence="2 3">DSM 46740</strain>
    </source>
</reference>
<protein>
    <submittedName>
        <fullName evidence="2">Pimeloyl-ACP methyl ester carboxylesterase</fullName>
    </submittedName>
</protein>
<gene>
    <name evidence="2" type="ORF">J2853_006647</name>
</gene>
<dbReference type="InterPro" id="IPR000639">
    <property type="entry name" value="Epox_hydrolase-like"/>
</dbReference>
<evidence type="ECO:0000313" key="3">
    <source>
        <dbReference type="Proteomes" id="UP001225356"/>
    </source>
</evidence>
<name>A0ABT9QL04_9ACTN</name>
<dbReference type="RefSeq" id="WP_307564524.1">
    <property type="nucleotide sequence ID" value="NZ_JAUSQU010000001.1"/>
</dbReference>
<dbReference type="InterPro" id="IPR029058">
    <property type="entry name" value="AB_hydrolase_fold"/>
</dbReference>
<proteinExistence type="predicted"/>
<accession>A0ABT9QL04</accession>
<evidence type="ECO:0000313" key="2">
    <source>
        <dbReference type="EMBL" id="MDP9847436.1"/>
    </source>
</evidence>
<dbReference type="EMBL" id="JAUSQU010000001">
    <property type="protein sequence ID" value="MDP9847436.1"/>
    <property type="molecule type" value="Genomic_DNA"/>
</dbReference>
<feature type="domain" description="AB hydrolase-1" evidence="1">
    <location>
        <begin position="23"/>
        <end position="259"/>
    </location>
</feature>
<dbReference type="InterPro" id="IPR050266">
    <property type="entry name" value="AB_hydrolase_sf"/>
</dbReference>
<comment type="caution">
    <text evidence="2">The sequence shown here is derived from an EMBL/GenBank/DDBJ whole genome shotgun (WGS) entry which is preliminary data.</text>
</comment>
<keyword evidence="3" id="KW-1185">Reference proteome</keyword>
<dbReference type="Proteomes" id="UP001225356">
    <property type="component" value="Unassembled WGS sequence"/>
</dbReference>
<dbReference type="PANTHER" id="PTHR43798:SF33">
    <property type="entry name" value="HYDROLASE, PUTATIVE (AFU_ORTHOLOGUE AFUA_2G14860)-RELATED"/>
    <property type="match status" value="1"/>
</dbReference>
<evidence type="ECO:0000259" key="1">
    <source>
        <dbReference type="Pfam" id="PF12697"/>
    </source>
</evidence>
<dbReference type="Pfam" id="PF12697">
    <property type="entry name" value="Abhydrolase_6"/>
    <property type="match status" value="1"/>
</dbReference>
<dbReference type="SUPFAM" id="SSF53474">
    <property type="entry name" value="alpha/beta-Hydrolases"/>
    <property type="match status" value="1"/>
</dbReference>
<sequence>MTYANIGDHRLFYTDDGAGDQTVLLLHAAICDSHDWSSQIGPFAAGHRVIAPDLRGHGRSSETPGNHTPKDFAEDLALLLDRIGTGPVVVVGHSLGGTVASVLAVEWPDLVRGVVAVDPGYGFDAGFAAESADAFRGPDPIAVATALLSNLESTERSPATDWLPTWHHRRVLGMSPVVVAETFIGLFETSGDVTRRPTSENYLRRRACPVLTVSTRTALTIRGVDVGWDESVASAHPYSLAVAWDTGHWPQQERPEKFNTLVLGWISGLPS</sequence>
<dbReference type="Gene3D" id="3.40.50.1820">
    <property type="entry name" value="alpha/beta hydrolase"/>
    <property type="match status" value="1"/>
</dbReference>
<dbReference type="PANTHER" id="PTHR43798">
    <property type="entry name" value="MONOACYLGLYCEROL LIPASE"/>
    <property type="match status" value="1"/>
</dbReference>
<dbReference type="InterPro" id="IPR000073">
    <property type="entry name" value="AB_hydrolase_1"/>
</dbReference>
<organism evidence="2 3">
    <name type="scientific">Streptosporangium lutulentum</name>
    <dbReference type="NCBI Taxonomy" id="1461250"/>
    <lineage>
        <taxon>Bacteria</taxon>
        <taxon>Bacillati</taxon>
        <taxon>Actinomycetota</taxon>
        <taxon>Actinomycetes</taxon>
        <taxon>Streptosporangiales</taxon>
        <taxon>Streptosporangiaceae</taxon>
        <taxon>Streptosporangium</taxon>
    </lineage>
</organism>
<dbReference type="PRINTS" id="PR00412">
    <property type="entry name" value="EPOXHYDRLASE"/>
</dbReference>